<evidence type="ECO:0000256" key="3">
    <source>
        <dbReference type="ARBA" id="ARBA00022692"/>
    </source>
</evidence>
<keyword evidence="3 6" id="KW-0812">Transmembrane</keyword>
<sequence length="298" mass="32145">MTERKSLQAGIAPAVASTVAFAVLPILISQLLALGFSSYQVMTLRFTLAVPLSLLYLLMAQRRILREWRGCLTGRTIALGVLFFLTALFMTIGLESLDPAIGNVIFYTFPFLVLLIEVVRGFQRFSWALLCSMVLIFVGIVVLNSPQGDVAFQVGILWCLGSAATFTAYLLLNRQQETSQFDAMVSIPFWCAALSVLTTVLSPASWPACSAACLWQVVGLATVPTIVALHLVNVSLRTITASSFSVISSTEPLFVLLLSLIISRQLLALHEVAAFAMITIGSVVATVSALRPAPGENT</sequence>
<reference evidence="8 9" key="1">
    <citation type="submission" date="2019-12" db="EMBL/GenBank/DDBJ databases">
        <title>Deinococcus sp. HMF7620 Genome sequencing and assembly.</title>
        <authorList>
            <person name="Kang H."/>
            <person name="Kim H."/>
            <person name="Joh K."/>
        </authorList>
    </citation>
    <scope>NUCLEOTIDE SEQUENCE [LARGE SCALE GENOMIC DNA]</scope>
    <source>
        <strain evidence="8 9">HMF7620</strain>
    </source>
</reference>
<evidence type="ECO:0000256" key="4">
    <source>
        <dbReference type="ARBA" id="ARBA00022989"/>
    </source>
</evidence>
<name>A0A7C9I200_9DEIO</name>
<feature type="domain" description="EamA" evidence="7">
    <location>
        <begin position="154"/>
        <end position="285"/>
    </location>
</feature>
<dbReference type="InterPro" id="IPR051258">
    <property type="entry name" value="Diverse_Substrate_Transporter"/>
</dbReference>
<feature type="transmembrane region" description="Helical" evidence="6">
    <location>
        <begin position="42"/>
        <end position="60"/>
    </location>
</feature>
<gene>
    <name evidence="8" type="ORF">GO986_21055</name>
</gene>
<evidence type="ECO:0000313" key="9">
    <source>
        <dbReference type="Proteomes" id="UP000483286"/>
    </source>
</evidence>
<keyword evidence="2" id="KW-1003">Cell membrane</keyword>
<keyword evidence="5 6" id="KW-0472">Membrane</keyword>
<feature type="transmembrane region" description="Helical" evidence="6">
    <location>
        <begin position="244"/>
        <end position="262"/>
    </location>
</feature>
<dbReference type="EMBL" id="WQLB01000048">
    <property type="protein sequence ID" value="MVN89228.1"/>
    <property type="molecule type" value="Genomic_DNA"/>
</dbReference>
<feature type="transmembrane region" description="Helical" evidence="6">
    <location>
        <begin position="150"/>
        <end position="172"/>
    </location>
</feature>
<dbReference type="PANTHER" id="PTHR42920:SF5">
    <property type="entry name" value="EAMA DOMAIN-CONTAINING PROTEIN"/>
    <property type="match status" value="1"/>
</dbReference>
<feature type="domain" description="EamA" evidence="7">
    <location>
        <begin position="10"/>
        <end position="144"/>
    </location>
</feature>
<keyword evidence="9" id="KW-1185">Reference proteome</keyword>
<comment type="caution">
    <text evidence="8">The sequence shown here is derived from an EMBL/GenBank/DDBJ whole genome shotgun (WGS) entry which is preliminary data.</text>
</comment>
<feature type="transmembrane region" description="Helical" evidence="6">
    <location>
        <begin position="72"/>
        <end position="94"/>
    </location>
</feature>
<dbReference type="Pfam" id="PF00892">
    <property type="entry name" value="EamA"/>
    <property type="match status" value="2"/>
</dbReference>
<dbReference type="RefSeq" id="WP_157461487.1">
    <property type="nucleotide sequence ID" value="NZ_WQLB01000048.1"/>
</dbReference>
<organism evidence="8 9">
    <name type="scientific">Deinococcus arboris</name>
    <dbReference type="NCBI Taxonomy" id="2682977"/>
    <lineage>
        <taxon>Bacteria</taxon>
        <taxon>Thermotogati</taxon>
        <taxon>Deinococcota</taxon>
        <taxon>Deinococci</taxon>
        <taxon>Deinococcales</taxon>
        <taxon>Deinococcaceae</taxon>
        <taxon>Deinococcus</taxon>
    </lineage>
</organism>
<evidence type="ECO:0000313" key="8">
    <source>
        <dbReference type="EMBL" id="MVN89228.1"/>
    </source>
</evidence>
<proteinExistence type="predicted"/>
<dbReference type="GO" id="GO:0005886">
    <property type="term" value="C:plasma membrane"/>
    <property type="evidence" value="ECO:0007669"/>
    <property type="project" value="UniProtKB-SubCell"/>
</dbReference>
<evidence type="ECO:0000256" key="1">
    <source>
        <dbReference type="ARBA" id="ARBA00004651"/>
    </source>
</evidence>
<evidence type="ECO:0000259" key="7">
    <source>
        <dbReference type="Pfam" id="PF00892"/>
    </source>
</evidence>
<feature type="transmembrane region" description="Helical" evidence="6">
    <location>
        <begin position="268"/>
        <end position="290"/>
    </location>
</feature>
<accession>A0A7C9I200</accession>
<protein>
    <submittedName>
        <fullName evidence="8">EamA family transporter</fullName>
    </submittedName>
</protein>
<evidence type="ECO:0000256" key="6">
    <source>
        <dbReference type="SAM" id="Phobius"/>
    </source>
</evidence>
<dbReference type="SUPFAM" id="SSF103481">
    <property type="entry name" value="Multidrug resistance efflux transporter EmrE"/>
    <property type="match status" value="2"/>
</dbReference>
<feature type="transmembrane region" description="Helical" evidence="6">
    <location>
        <begin position="125"/>
        <end position="144"/>
    </location>
</feature>
<dbReference type="AlphaFoldDB" id="A0A7C9I200"/>
<dbReference type="InterPro" id="IPR000620">
    <property type="entry name" value="EamA_dom"/>
</dbReference>
<dbReference type="Proteomes" id="UP000483286">
    <property type="component" value="Unassembled WGS sequence"/>
</dbReference>
<feature type="transmembrane region" description="Helical" evidence="6">
    <location>
        <begin position="12"/>
        <end position="36"/>
    </location>
</feature>
<feature type="transmembrane region" description="Helical" evidence="6">
    <location>
        <begin position="100"/>
        <end position="118"/>
    </location>
</feature>
<keyword evidence="4 6" id="KW-1133">Transmembrane helix</keyword>
<dbReference type="InterPro" id="IPR037185">
    <property type="entry name" value="EmrE-like"/>
</dbReference>
<evidence type="ECO:0000256" key="2">
    <source>
        <dbReference type="ARBA" id="ARBA00022475"/>
    </source>
</evidence>
<comment type="subcellular location">
    <subcellularLocation>
        <location evidence="1">Cell membrane</location>
        <topology evidence="1">Multi-pass membrane protein</topology>
    </subcellularLocation>
</comment>
<dbReference type="PANTHER" id="PTHR42920">
    <property type="entry name" value="OS03G0707200 PROTEIN-RELATED"/>
    <property type="match status" value="1"/>
</dbReference>
<feature type="transmembrane region" description="Helical" evidence="6">
    <location>
        <begin position="184"/>
        <end position="202"/>
    </location>
</feature>
<evidence type="ECO:0000256" key="5">
    <source>
        <dbReference type="ARBA" id="ARBA00023136"/>
    </source>
</evidence>
<feature type="transmembrane region" description="Helical" evidence="6">
    <location>
        <begin position="214"/>
        <end position="232"/>
    </location>
</feature>